<feature type="compositionally biased region" description="Polar residues" evidence="1">
    <location>
        <begin position="102"/>
        <end position="111"/>
    </location>
</feature>
<evidence type="ECO:0000256" key="2">
    <source>
        <dbReference type="SAM" id="SignalP"/>
    </source>
</evidence>
<gene>
    <name evidence="3" type="ORF">MMYC01_208080</name>
</gene>
<dbReference type="EMBL" id="LCTW02000207">
    <property type="protein sequence ID" value="KXX76497.1"/>
    <property type="molecule type" value="Genomic_DNA"/>
</dbReference>
<comment type="caution">
    <text evidence="3">The sequence shown here is derived from an EMBL/GenBank/DDBJ whole genome shotgun (WGS) entry which is preliminary data.</text>
</comment>
<evidence type="ECO:0000313" key="4">
    <source>
        <dbReference type="Proteomes" id="UP000078237"/>
    </source>
</evidence>
<dbReference type="OrthoDB" id="4094614at2759"/>
<keyword evidence="2" id="KW-0732">Signal</keyword>
<dbReference type="AlphaFoldDB" id="A0A175VY76"/>
<dbReference type="InterPro" id="IPR038843">
    <property type="entry name" value="Sed1/Spi1"/>
</dbReference>
<proteinExistence type="predicted"/>
<dbReference type="Proteomes" id="UP000078237">
    <property type="component" value="Unassembled WGS sequence"/>
</dbReference>
<name>A0A175VY76_9PEZI</name>
<keyword evidence="4" id="KW-1185">Reference proteome</keyword>
<sequence length="158" mass="16028">MKFSAAVLALAAGVSAFKNVTYTTEVVTAITTYCPEPTEVEYGGHTYTVTEATTLTITDCDGGCTIKKPITTISSVICNDDHWCVPSEIPALRGKPKPPAYHNSTATSVPANPTKPPVGTITNPAPTRGPLPTAGAGKAAALSGGALAGVLGLAAFVL</sequence>
<dbReference type="GO" id="GO:0005199">
    <property type="term" value="F:structural constituent of cell wall"/>
    <property type="evidence" value="ECO:0007669"/>
    <property type="project" value="InterPro"/>
</dbReference>
<feature type="chain" id="PRO_5008043471" evidence="2">
    <location>
        <begin position="17"/>
        <end position="158"/>
    </location>
</feature>
<accession>A0A175VY76</accession>
<dbReference type="VEuPathDB" id="FungiDB:MMYC01_208080"/>
<dbReference type="GO" id="GO:0009277">
    <property type="term" value="C:fungal-type cell wall"/>
    <property type="evidence" value="ECO:0007669"/>
    <property type="project" value="TreeGrafter"/>
</dbReference>
<organism evidence="3 4">
    <name type="scientific">Madurella mycetomatis</name>
    <dbReference type="NCBI Taxonomy" id="100816"/>
    <lineage>
        <taxon>Eukaryota</taxon>
        <taxon>Fungi</taxon>
        <taxon>Dikarya</taxon>
        <taxon>Ascomycota</taxon>
        <taxon>Pezizomycotina</taxon>
        <taxon>Sordariomycetes</taxon>
        <taxon>Sordariomycetidae</taxon>
        <taxon>Sordariales</taxon>
        <taxon>Sordariales incertae sedis</taxon>
        <taxon>Madurella</taxon>
    </lineage>
</organism>
<evidence type="ECO:0000313" key="3">
    <source>
        <dbReference type="EMBL" id="KXX76497.1"/>
    </source>
</evidence>
<dbReference type="GO" id="GO:0031505">
    <property type="term" value="P:fungal-type cell wall organization"/>
    <property type="evidence" value="ECO:0007669"/>
    <property type="project" value="InterPro"/>
</dbReference>
<dbReference type="PANTHER" id="PTHR35523">
    <property type="entry name" value="CELL WALL PROTEIN SED1"/>
    <property type="match status" value="1"/>
</dbReference>
<evidence type="ECO:0000256" key="1">
    <source>
        <dbReference type="SAM" id="MobiDB-lite"/>
    </source>
</evidence>
<protein>
    <submittedName>
        <fullName evidence="3">Clock-controlled protein 6</fullName>
    </submittedName>
</protein>
<dbReference type="PANTHER" id="PTHR35523:SF1">
    <property type="entry name" value="CELL WALL PROTEIN SED1"/>
    <property type="match status" value="1"/>
</dbReference>
<feature type="region of interest" description="Disordered" evidence="1">
    <location>
        <begin position="98"/>
        <end position="136"/>
    </location>
</feature>
<feature type="signal peptide" evidence="2">
    <location>
        <begin position="1"/>
        <end position="16"/>
    </location>
</feature>
<dbReference type="STRING" id="100816.A0A175VY76"/>
<reference evidence="3 4" key="1">
    <citation type="journal article" date="2016" name="Genome Announc.">
        <title>Genome Sequence of Madurella mycetomatis mm55, Isolated from a Human Mycetoma Case in Sudan.</title>
        <authorList>
            <person name="Smit S."/>
            <person name="Derks M.F."/>
            <person name="Bervoets S."/>
            <person name="Fahal A."/>
            <person name="van Leeuwen W."/>
            <person name="van Belkum A."/>
            <person name="van de Sande W.W."/>
        </authorList>
    </citation>
    <scope>NUCLEOTIDE SEQUENCE [LARGE SCALE GENOMIC DNA]</scope>
    <source>
        <strain evidence="4">mm55</strain>
    </source>
</reference>